<organism evidence="2 3">
    <name type="scientific">Cnephaeus nilssonii</name>
    <name type="common">Northern bat</name>
    <name type="synonym">Eptesicus nilssonii</name>
    <dbReference type="NCBI Taxonomy" id="3371016"/>
    <lineage>
        <taxon>Eukaryota</taxon>
        <taxon>Metazoa</taxon>
        <taxon>Chordata</taxon>
        <taxon>Craniata</taxon>
        <taxon>Vertebrata</taxon>
        <taxon>Euteleostomi</taxon>
        <taxon>Mammalia</taxon>
        <taxon>Eutheria</taxon>
        <taxon>Laurasiatheria</taxon>
        <taxon>Chiroptera</taxon>
        <taxon>Yangochiroptera</taxon>
        <taxon>Vespertilionidae</taxon>
        <taxon>Cnephaeus</taxon>
    </lineage>
</organism>
<evidence type="ECO:0000313" key="3">
    <source>
        <dbReference type="Proteomes" id="UP001177744"/>
    </source>
</evidence>
<comment type="similarity">
    <text evidence="1">Belongs to the MDFI family.</text>
</comment>
<dbReference type="AlphaFoldDB" id="A0AA40HJ62"/>
<dbReference type="GO" id="GO:0010468">
    <property type="term" value="P:regulation of gene expression"/>
    <property type="evidence" value="ECO:0007669"/>
    <property type="project" value="UniProtKB-ARBA"/>
</dbReference>
<dbReference type="PANTHER" id="PTHR15304">
    <property type="entry name" value="MYOD FAMILY INHIBITOR"/>
    <property type="match status" value="1"/>
</dbReference>
<dbReference type="Pfam" id="PF15316">
    <property type="entry name" value="MDFI"/>
    <property type="match status" value="1"/>
</dbReference>
<accession>A0AA40HJ62</accession>
<protein>
    <recommendedName>
        <fullName evidence="4">MyoD family inhibitor domain containing 2</fullName>
    </recommendedName>
</protein>
<evidence type="ECO:0000313" key="2">
    <source>
        <dbReference type="EMBL" id="KAK1332215.1"/>
    </source>
</evidence>
<sequence>MAQTLAQSATPATLSPAPCASCWPNLIWPKIASVLSALRTDYKAVLVILAGYWAFWYPNMQLTNEKHAEEKPINAIVINSVSEFNITDGPAKETSTEKKLSESTTSLSPLKNVKRDFLTSKPIHQFIRETLMECASLILTCLFCQFWDCLLMLPDTCETVCTNTCCPSYRYHHTSDEGHSRNDCNCNCDMDCSLFESCHETGECLELAMEISEICYR</sequence>
<keyword evidence="3" id="KW-1185">Reference proteome</keyword>
<evidence type="ECO:0008006" key="4">
    <source>
        <dbReference type="Google" id="ProtNLM"/>
    </source>
</evidence>
<gene>
    <name evidence="2" type="ORF">QTO34_006887</name>
</gene>
<dbReference type="EMBL" id="JAULJE010000018">
    <property type="protein sequence ID" value="KAK1332215.1"/>
    <property type="molecule type" value="Genomic_DNA"/>
</dbReference>
<proteinExistence type="inferred from homology"/>
<dbReference type="Proteomes" id="UP001177744">
    <property type="component" value="Unassembled WGS sequence"/>
</dbReference>
<dbReference type="InterPro" id="IPR026134">
    <property type="entry name" value="MDFI/MDFIC"/>
</dbReference>
<dbReference type="PANTHER" id="PTHR15304:SF2">
    <property type="entry name" value="MYOD FAMILY INHIBITOR DOMAIN-CONTAINING PROTEIN 2"/>
    <property type="match status" value="1"/>
</dbReference>
<evidence type="ECO:0000256" key="1">
    <source>
        <dbReference type="ARBA" id="ARBA00025778"/>
    </source>
</evidence>
<reference evidence="2" key="1">
    <citation type="submission" date="2023-06" db="EMBL/GenBank/DDBJ databases">
        <title>Reference genome for the Northern bat (Eptesicus nilssonii), a most northern bat species.</title>
        <authorList>
            <person name="Laine V.N."/>
            <person name="Pulliainen A.T."/>
            <person name="Lilley T.M."/>
        </authorList>
    </citation>
    <scope>NUCLEOTIDE SEQUENCE</scope>
    <source>
        <strain evidence="2">BLF_Eptnil</strain>
        <tissue evidence="2">Kidney</tissue>
    </source>
</reference>
<comment type="caution">
    <text evidence="2">The sequence shown here is derived from an EMBL/GenBank/DDBJ whole genome shotgun (WGS) entry which is preliminary data.</text>
</comment>
<name>A0AA40HJ62_CNENI</name>